<evidence type="ECO:0000313" key="2">
    <source>
        <dbReference type="Proteomes" id="UP000266723"/>
    </source>
</evidence>
<proteinExistence type="predicted"/>
<comment type="caution">
    <text evidence="1">The sequence shown here is derived from an EMBL/GenBank/DDBJ whole genome shotgun (WGS) entry which is preliminary data.</text>
</comment>
<accession>A0ABQ7C8M1</accession>
<dbReference type="EMBL" id="QGKV02000832">
    <property type="protein sequence ID" value="KAF3548541.1"/>
    <property type="molecule type" value="Genomic_DNA"/>
</dbReference>
<keyword evidence="2" id="KW-1185">Reference proteome</keyword>
<dbReference type="Proteomes" id="UP000266723">
    <property type="component" value="Unassembled WGS sequence"/>
</dbReference>
<name>A0ABQ7C8M1_BRACR</name>
<reference evidence="1 2" key="1">
    <citation type="journal article" date="2020" name="BMC Genomics">
        <title>Intraspecific diversification of the crop wild relative Brassica cretica Lam. using demographic model selection.</title>
        <authorList>
            <person name="Kioukis A."/>
            <person name="Michalopoulou V.A."/>
            <person name="Briers L."/>
            <person name="Pirintsos S."/>
            <person name="Studholme D.J."/>
            <person name="Pavlidis P."/>
            <person name="Sarris P.F."/>
        </authorList>
    </citation>
    <scope>NUCLEOTIDE SEQUENCE [LARGE SCALE GENOMIC DNA]</scope>
    <source>
        <strain evidence="2">cv. PFS-1207/04</strain>
    </source>
</reference>
<organism evidence="1 2">
    <name type="scientific">Brassica cretica</name>
    <name type="common">Mustard</name>
    <dbReference type="NCBI Taxonomy" id="69181"/>
    <lineage>
        <taxon>Eukaryota</taxon>
        <taxon>Viridiplantae</taxon>
        <taxon>Streptophyta</taxon>
        <taxon>Embryophyta</taxon>
        <taxon>Tracheophyta</taxon>
        <taxon>Spermatophyta</taxon>
        <taxon>Magnoliopsida</taxon>
        <taxon>eudicotyledons</taxon>
        <taxon>Gunneridae</taxon>
        <taxon>Pentapetalae</taxon>
        <taxon>rosids</taxon>
        <taxon>malvids</taxon>
        <taxon>Brassicales</taxon>
        <taxon>Brassicaceae</taxon>
        <taxon>Brassiceae</taxon>
        <taxon>Brassica</taxon>
    </lineage>
</organism>
<sequence>MSSIQFWPFAELDWSSSVNGRAESVFDDRVCLFRRSDLEAFDSFFRSFPTSFSLMKRKFFSDAFSDVDFVVTDFDPNIYQTGMIVGRCKDVDIGSGSFGRRITRTRRRWVSVDPARPFAELGWSSSANGRAESVLGPARPFAELDWSSSVNGRAESVFDDRVCLFRRTDL</sequence>
<protein>
    <submittedName>
        <fullName evidence="1">Uncharacterized protein</fullName>
    </submittedName>
</protein>
<evidence type="ECO:0000313" key="1">
    <source>
        <dbReference type="EMBL" id="KAF3548541.1"/>
    </source>
</evidence>
<gene>
    <name evidence="1" type="ORF">DY000_02007845</name>
</gene>